<reference evidence="2 4" key="2">
    <citation type="journal article" date="2018" name="Plant J.">
        <title>The Physcomitrella patens chromosome-scale assembly reveals moss genome structure and evolution.</title>
        <authorList>
            <person name="Lang D."/>
            <person name="Ullrich K.K."/>
            <person name="Murat F."/>
            <person name="Fuchs J."/>
            <person name="Jenkins J."/>
            <person name="Haas F.B."/>
            <person name="Piednoel M."/>
            <person name="Gundlach H."/>
            <person name="Van Bel M."/>
            <person name="Meyberg R."/>
            <person name="Vives C."/>
            <person name="Morata J."/>
            <person name="Symeonidi A."/>
            <person name="Hiss M."/>
            <person name="Muchero W."/>
            <person name="Kamisugi Y."/>
            <person name="Saleh O."/>
            <person name="Blanc G."/>
            <person name="Decker E.L."/>
            <person name="van Gessel N."/>
            <person name="Grimwood J."/>
            <person name="Hayes R.D."/>
            <person name="Graham S.W."/>
            <person name="Gunter L.E."/>
            <person name="McDaniel S.F."/>
            <person name="Hoernstein S.N.W."/>
            <person name="Larsson A."/>
            <person name="Li F.W."/>
            <person name="Perroud P.F."/>
            <person name="Phillips J."/>
            <person name="Ranjan P."/>
            <person name="Rokshar D.S."/>
            <person name="Rothfels C.J."/>
            <person name="Schneider L."/>
            <person name="Shu S."/>
            <person name="Stevenson D.W."/>
            <person name="Thummler F."/>
            <person name="Tillich M."/>
            <person name="Villarreal Aguilar J.C."/>
            <person name="Widiez T."/>
            <person name="Wong G.K."/>
            <person name="Wymore A."/>
            <person name="Zhang Y."/>
            <person name="Zimmer A.D."/>
            <person name="Quatrano R.S."/>
            <person name="Mayer K.F.X."/>
            <person name="Goodstein D."/>
            <person name="Casacuberta J.M."/>
            <person name="Vandepoele K."/>
            <person name="Reski R."/>
            <person name="Cuming A.C."/>
            <person name="Tuskan G.A."/>
            <person name="Maumus F."/>
            <person name="Salse J."/>
            <person name="Schmutz J."/>
            <person name="Rensing S.A."/>
        </authorList>
    </citation>
    <scope>NUCLEOTIDE SEQUENCE [LARGE SCALE GENOMIC DNA]</scope>
    <source>
        <strain evidence="3 4">cv. Gransden 2004</strain>
    </source>
</reference>
<dbReference type="FunCoup" id="A0A2K1IIB5">
    <property type="interactions" value="1575"/>
</dbReference>
<evidence type="ECO:0000313" key="4">
    <source>
        <dbReference type="Proteomes" id="UP000006727"/>
    </source>
</evidence>
<evidence type="ECO:0000313" key="3">
    <source>
        <dbReference type="EnsemblPlants" id="Pp3c23_7110V3.1"/>
    </source>
</evidence>
<dbReference type="Proteomes" id="UP000006727">
    <property type="component" value="Chromosome 23"/>
</dbReference>
<dbReference type="OMA" id="FEDGPDF"/>
<proteinExistence type="predicted"/>
<dbReference type="GeneID" id="112276009"/>
<dbReference type="GO" id="GO:0009507">
    <property type="term" value="C:chloroplast"/>
    <property type="evidence" value="ECO:0000318"/>
    <property type="project" value="GO_Central"/>
</dbReference>
<dbReference type="KEGG" id="ppp:112276009"/>
<dbReference type="RefSeq" id="XP_024362687.1">
    <property type="nucleotide sequence ID" value="XM_024506919.2"/>
</dbReference>
<dbReference type="PANTHER" id="PTHR31033:SF18">
    <property type="entry name" value="OS06G0115800 PROTEIN"/>
    <property type="match status" value="1"/>
</dbReference>
<gene>
    <name evidence="3" type="primary">LOC112276009</name>
    <name evidence="2" type="ORF">PHYPA_027714</name>
</gene>
<reference evidence="2 4" key="1">
    <citation type="journal article" date="2008" name="Science">
        <title>The Physcomitrella genome reveals evolutionary insights into the conquest of land by plants.</title>
        <authorList>
            <person name="Rensing S."/>
            <person name="Lang D."/>
            <person name="Zimmer A."/>
            <person name="Terry A."/>
            <person name="Salamov A."/>
            <person name="Shapiro H."/>
            <person name="Nishiyama T."/>
            <person name="Perroud P.-F."/>
            <person name="Lindquist E."/>
            <person name="Kamisugi Y."/>
            <person name="Tanahashi T."/>
            <person name="Sakakibara K."/>
            <person name="Fujita T."/>
            <person name="Oishi K."/>
            <person name="Shin-I T."/>
            <person name="Kuroki Y."/>
            <person name="Toyoda A."/>
            <person name="Suzuki Y."/>
            <person name="Hashimoto A."/>
            <person name="Yamaguchi K."/>
            <person name="Sugano A."/>
            <person name="Kohara Y."/>
            <person name="Fujiyama A."/>
            <person name="Anterola A."/>
            <person name="Aoki S."/>
            <person name="Ashton N."/>
            <person name="Barbazuk W.B."/>
            <person name="Barker E."/>
            <person name="Bennetzen J."/>
            <person name="Bezanilla M."/>
            <person name="Blankenship R."/>
            <person name="Cho S.H."/>
            <person name="Dutcher S."/>
            <person name="Estelle M."/>
            <person name="Fawcett J.A."/>
            <person name="Gundlach H."/>
            <person name="Hanada K."/>
            <person name="Heyl A."/>
            <person name="Hicks K.A."/>
            <person name="Hugh J."/>
            <person name="Lohr M."/>
            <person name="Mayer K."/>
            <person name="Melkozernov A."/>
            <person name="Murata T."/>
            <person name="Nelson D."/>
            <person name="Pils B."/>
            <person name="Prigge M."/>
            <person name="Reiss B."/>
            <person name="Renner T."/>
            <person name="Rombauts S."/>
            <person name="Rushton P."/>
            <person name="Sanderfoot A."/>
            <person name="Schween G."/>
            <person name="Shiu S.-H."/>
            <person name="Stueber K."/>
            <person name="Theodoulou F.L."/>
            <person name="Tu H."/>
            <person name="Van de Peer Y."/>
            <person name="Verrier P.J."/>
            <person name="Waters E."/>
            <person name="Wood A."/>
            <person name="Yang L."/>
            <person name="Cove D."/>
            <person name="Cuming A."/>
            <person name="Hasebe M."/>
            <person name="Lucas S."/>
            <person name="Mishler D.B."/>
            <person name="Reski R."/>
            <person name="Grigoriev I."/>
            <person name="Quatrano R.S."/>
            <person name="Boore J.L."/>
        </authorList>
    </citation>
    <scope>NUCLEOTIDE SEQUENCE [LARGE SCALE GENOMIC DNA]</scope>
    <source>
        <strain evidence="3 4">cv. Gransden 2004</strain>
    </source>
</reference>
<dbReference type="EnsemblPlants" id="Pp3c23_7110V3.1">
    <property type="protein sequence ID" value="Pp3c23_7110V3.1"/>
    <property type="gene ID" value="Pp3c23_7110"/>
</dbReference>
<feature type="compositionally biased region" description="Basic and acidic residues" evidence="1">
    <location>
        <begin position="145"/>
        <end position="163"/>
    </location>
</feature>
<dbReference type="Gramene" id="Pp3c23_7110V3.2">
    <property type="protein sequence ID" value="Pp3c23_7110V3.2"/>
    <property type="gene ID" value="Pp3c23_7110"/>
</dbReference>
<dbReference type="Gramene" id="Pp3c23_7110V3.1">
    <property type="protein sequence ID" value="Pp3c23_7110V3.1"/>
    <property type="gene ID" value="Pp3c23_7110"/>
</dbReference>
<dbReference type="EMBL" id="ABEU02000023">
    <property type="protein sequence ID" value="PNR29022.1"/>
    <property type="molecule type" value="Genomic_DNA"/>
</dbReference>
<keyword evidence="4" id="KW-1185">Reference proteome</keyword>
<sequence>MAFDMRGWGVSLDASCEDKVSEGVELCPFLRNIGVSTSFVFSKLKLPTPAPTRAGRGPIFEDGPGFENSFRLFHGKDGVVPLKRASGEQNARSFTETLDAEDLSFHPLSARAATISLSSFGAGGPFGFDGFMARQNAKKPKEKKPKKETEPEKKRRSKLESHMHEAMGSEWLATGQCPIAKSFRAVSGVLPLVSKLLPKLPQGMKYRCPPAIVAARAALARTEAVKALRPQALPTKVLAIGMVGMALNVPLGVWREHTKKFSPQWFLAVHATIPFIAMLRKAVVMPKYAIAFTIGSAILGQAVGARAERIRLAKLKSSITPDQTEQLEPFKEALAVELGPQCISPATINVTAVNADVVGKVAIRDEASSQLQTELLPCDSVSSVIERGIHSSITHQRQDFPVVEQIDELCIEVPSKMGATHKRLTALPGTLHCGSEALVTCSMSPVSQPVLVN</sequence>
<evidence type="ECO:0000313" key="2">
    <source>
        <dbReference type="EMBL" id="PNR29022.1"/>
    </source>
</evidence>
<feature type="region of interest" description="Disordered" evidence="1">
    <location>
        <begin position="131"/>
        <end position="163"/>
    </location>
</feature>
<dbReference type="OrthoDB" id="2018137at2759"/>
<dbReference type="PANTHER" id="PTHR31033">
    <property type="entry name" value="PROTEIN, PUTATIVE-RELATED"/>
    <property type="match status" value="1"/>
</dbReference>
<dbReference type="Gramene" id="Pp3c23_7110V3.3">
    <property type="protein sequence ID" value="Pp3c23_7110V3.3"/>
    <property type="gene ID" value="Pp3c23_7110"/>
</dbReference>
<dbReference type="Gramene" id="Pp3c23_7110V3.5">
    <property type="protein sequence ID" value="Pp3c23_7110V3.5"/>
    <property type="gene ID" value="Pp3c23_7110"/>
</dbReference>
<evidence type="ECO:0000256" key="1">
    <source>
        <dbReference type="SAM" id="MobiDB-lite"/>
    </source>
</evidence>
<reference evidence="3" key="3">
    <citation type="submission" date="2020-12" db="UniProtKB">
        <authorList>
            <consortium name="EnsemblPlants"/>
        </authorList>
    </citation>
    <scope>IDENTIFICATION</scope>
</reference>
<dbReference type="EnsemblPlants" id="Pp3c23_7110V3.5">
    <property type="protein sequence ID" value="Pp3c23_7110V3.5"/>
    <property type="gene ID" value="Pp3c23_7110"/>
</dbReference>
<organism evidence="2">
    <name type="scientific">Physcomitrium patens</name>
    <name type="common">Spreading-leaved earth moss</name>
    <name type="synonym">Physcomitrella patens</name>
    <dbReference type="NCBI Taxonomy" id="3218"/>
    <lineage>
        <taxon>Eukaryota</taxon>
        <taxon>Viridiplantae</taxon>
        <taxon>Streptophyta</taxon>
        <taxon>Embryophyta</taxon>
        <taxon>Bryophyta</taxon>
        <taxon>Bryophytina</taxon>
        <taxon>Bryopsida</taxon>
        <taxon>Funariidae</taxon>
        <taxon>Funariales</taxon>
        <taxon>Funariaceae</taxon>
        <taxon>Physcomitrium</taxon>
    </lineage>
</organism>
<dbReference type="EnsemblPlants" id="Pp3c23_7110V3.2">
    <property type="protein sequence ID" value="Pp3c23_7110V3.2"/>
    <property type="gene ID" value="Pp3c23_7110"/>
</dbReference>
<dbReference type="AlphaFoldDB" id="A0A2K1IIB5"/>
<name>A0A2K1IIB5_PHYPA</name>
<protein>
    <submittedName>
        <fullName evidence="2 3">Uncharacterized protein</fullName>
    </submittedName>
</protein>
<dbReference type="PaxDb" id="3218-PP1S10_300V6.2"/>
<dbReference type="EnsemblPlants" id="Pp3c23_7110V3.3">
    <property type="protein sequence ID" value="Pp3c23_7110V3.3"/>
    <property type="gene ID" value="Pp3c23_7110"/>
</dbReference>
<accession>A0A2K1IIB5</accession>